<comment type="caution">
    <text evidence="1">The sequence shown here is derived from an EMBL/GenBank/DDBJ whole genome shotgun (WGS) entry which is preliminary data.</text>
</comment>
<name>A0A0F8ZTR3_9ZZZZ</name>
<dbReference type="NCBIfam" id="TIGR04256">
    <property type="entry name" value="GxxExxY"/>
    <property type="match status" value="1"/>
</dbReference>
<dbReference type="Pfam" id="PF13366">
    <property type="entry name" value="PDDEXK_3"/>
    <property type="match status" value="1"/>
</dbReference>
<dbReference type="EMBL" id="LAZR01046151">
    <property type="protein sequence ID" value="KKK97213.1"/>
    <property type="molecule type" value="Genomic_DNA"/>
</dbReference>
<dbReference type="InterPro" id="IPR026350">
    <property type="entry name" value="GxxExxY"/>
</dbReference>
<sequence length="145" mass="16065">MATRDSKTAKVSGVRYPSSEYPHQELTEKIIGCAIAVHRELGPGYLEAIYEQALAHELTKQGLRFQKQRIARVYYDGVEVGLHRIDLFVEEKVVVELKSVDRVASKHVAQVISTLKAVGAEIGLLMNFDEARVVDGISRGVLSDS</sequence>
<evidence type="ECO:0008006" key="2">
    <source>
        <dbReference type="Google" id="ProtNLM"/>
    </source>
</evidence>
<organism evidence="1">
    <name type="scientific">marine sediment metagenome</name>
    <dbReference type="NCBI Taxonomy" id="412755"/>
    <lineage>
        <taxon>unclassified sequences</taxon>
        <taxon>metagenomes</taxon>
        <taxon>ecological metagenomes</taxon>
    </lineage>
</organism>
<dbReference type="AlphaFoldDB" id="A0A0F8ZTR3"/>
<protein>
    <recommendedName>
        <fullName evidence="2">GxxExxY protein</fullName>
    </recommendedName>
</protein>
<reference evidence="1" key="1">
    <citation type="journal article" date="2015" name="Nature">
        <title>Complex archaea that bridge the gap between prokaryotes and eukaryotes.</title>
        <authorList>
            <person name="Spang A."/>
            <person name="Saw J.H."/>
            <person name="Jorgensen S.L."/>
            <person name="Zaremba-Niedzwiedzka K."/>
            <person name="Martijn J."/>
            <person name="Lind A.E."/>
            <person name="van Eijk R."/>
            <person name="Schleper C."/>
            <person name="Guy L."/>
            <person name="Ettema T.J."/>
        </authorList>
    </citation>
    <scope>NUCLEOTIDE SEQUENCE</scope>
</reference>
<accession>A0A0F8ZTR3</accession>
<evidence type="ECO:0000313" key="1">
    <source>
        <dbReference type="EMBL" id="KKK97213.1"/>
    </source>
</evidence>
<gene>
    <name evidence="1" type="ORF">LCGC14_2655010</name>
</gene>
<proteinExistence type="predicted"/>